<dbReference type="RefSeq" id="WP_260525570.1">
    <property type="nucleotide sequence ID" value="NZ_JARMAB010000014.1"/>
</dbReference>
<dbReference type="Pfam" id="PF01520">
    <property type="entry name" value="Amidase_3"/>
    <property type="match status" value="1"/>
</dbReference>
<dbReference type="SUPFAM" id="SSF53187">
    <property type="entry name" value="Zn-dependent exopeptidases"/>
    <property type="match status" value="1"/>
</dbReference>
<accession>A0ABU6MGX4</accession>
<dbReference type="InterPro" id="IPR050695">
    <property type="entry name" value="N-acetylmuramoyl_amidase_3"/>
</dbReference>
<evidence type="ECO:0000313" key="3">
    <source>
        <dbReference type="Proteomes" id="UP001341444"/>
    </source>
</evidence>
<dbReference type="InterPro" id="IPR002508">
    <property type="entry name" value="MurNAc-LAA_cat"/>
</dbReference>
<dbReference type="EMBL" id="JARMAB010000014">
    <property type="protein sequence ID" value="MED1203679.1"/>
    <property type="molecule type" value="Genomic_DNA"/>
</dbReference>
<dbReference type="PANTHER" id="PTHR30404:SF7">
    <property type="entry name" value="CELL WALL AMIDASE LYTH-RELATED"/>
    <property type="match status" value="1"/>
</dbReference>
<dbReference type="CDD" id="cd02696">
    <property type="entry name" value="MurNAc-LAA"/>
    <property type="match status" value="1"/>
</dbReference>
<sequence>MGTHEKSLTLPTVQAVEQKLEKAGATVIMTRTDNSYIPLQQREDISNQNHADAFISFHYNWSDESSVNGLTDFYYQKSNNPLASDILNEVTKTTGLNNIGKNSMTCMFYETMLNQLQHTLRKSYAQFLQYPYISNL</sequence>
<dbReference type="PANTHER" id="PTHR30404">
    <property type="entry name" value="N-ACETYLMURAMOYL-L-ALANINE AMIDASE"/>
    <property type="match status" value="1"/>
</dbReference>
<feature type="domain" description="MurNAc-LAA" evidence="1">
    <location>
        <begin position="2"/>
        <end position="104"/>
    </location>
</feature>
<dbReference type="Gene3D" id="3.40.630.40">
    <property type="entry name" value="Zn-dependent exopeptidases"/>
    <property type="match status" value="1"/>
</dbReference>
<evidence type="ECO:0000259" key="1">
    <source>
        <dbReference type="Pfam" id="PF01520"/>
    </source>
</evidence>
<evidence type="ECO:0000313" key="2">
    <source>
        <dbReference type="EMBL" id="MED1203679.1"/>
    </source>
</evidence>
<reference evidence="2 3" key="1">
    <citation type="submission" date="2023-03" db="EMBL/GenBank/DDBJ databases">
        <title>Bacillus Genome Sequencing.</title>
        <authorList>
            <person name="Dunlap C."/>
        </authorList>
    </citation>
    <scope>NUCLEOTIDE SEQUENCE [LARGE SCALE GENOMIC DNA]</scope>
    <source>
        <strain evidence="2 3">B-23453</strain>
    </source>
</reference>
<dbReference type="Proteomes" id="UP001341444">
    <property type="component" value="Unassembled WGS sequence"/>
</dbReference>
<proteinExistence type="predicted"/>
<keyword evidence="3" id="KW-1185">Reference proteome</keyword>
<protein>
    <submittedName>
        <fullName evidence="2">N-acetylmuramoyl-L-alanine amidase</fullName>
    </submittedName>
</protein>
<organism evidence="2 3">
    <name type="scientific">Heyndrickxia acidicola</name>
    <dbReference type="NCBI Taxonomy" id="209389"/>
    <lineage>
        <taxon>Bacteria</taxon>
        <taxon>Bacillati</taxon>
        <taxon>Bacillota</taxon>
        <taxon>Bacilli</taxon>
        <taxon>Bacillales</taxon>
        <taxon>Bacillaceae</taxon>
        <taxon>Heyndrickxia</taxon>
    </lineage>
</organism>
<comment type="caution">
    <text evidence="2">The sequence shown here is derived from an EMBL/GenBank/DDBJ whole genome shotgun (WGS) entry which is preliminary data.</text>
</comment>
<gene>
    <name evidence="2" type="ORF">P4T90_11430</name>
</gene>
<name>A0ABU6MGX4_9BACI</name>